<feature type="transmembrane region" description="Helical" evidence="1">
    <location>
        <begin position="25"/>
        <end position="48"/>
    </location>
</feature>
<evidence type="ECO:0000313" key="3">
    <source>
        <dbReference type="Proteomes" id="UP000256899"/>
    </source>
</evidence>
<keyword evidence="1" id="KW-1133">Transmembrane helix</keyword>
<evidence type="ECO:0000313" key="2">
    <source>
        <dbReference type="EMBL" id="REL32519.1"/>
    </source>
</evidence>
<comment type="caution">
    <text evidence="2">The sequence shown here is derived from an EMBL/GenBank/DDBJ whole genome shotgun (WGS) entry which is preliminary data.</text>
</comment>
<organism evidence="2 3">
    <name type="scientific">Thalassotalea euphylliae</name>
    <dbReference type="NCBI Taxonomy" id="1655234"/>
    <lineage>
        <taxon>Bacteria</taxon>
        <taxon>Pseudomonadati</taxon>
        <taxon>Pseudomonadota</taxon>
        <taxon>Gammaproteobacteria</taxon>
        <taxon>Alteromonadales</taxon>
        <taxon>Colwelliaceae</taxon>
        <taxon>Thalassotalea</taxon>
    </lineage>
</organism>
<reference evidence="3" key="1">
    <citation type="submission" date="2018-08" db="EMBL/GenBank/DDBJ databases">
        <title>Thalassotalea euphylliae genome.</title>
        <authorList>
            <person name="Summers S."/>
            <person name="Rice S.A."/>
            <person name="Freckelton M.L."/>
            <person name="Nedved B.T."/>
            <person name="Hadfield M.G."/>
        </authorList>
    </citation>
    <scope>NUCLEOTIDE SEQUENCE [LARGE SCALE GENOMIC DNA]</scope>
    <source>
        <strain evidence="3">H3</strain>
    </source>
</reference>
<feature type="transmembrane region" description="Helical" evidence="1">
    <location>
        <begin position="69"/>
        <end position="90"/>
    </location>
</feature>
<dbReference type="AlphaFoldDB" id="A0A3E0U6T1"/>
<proteinExistence type="predicted"/>
<keyword evidence="3" id="KW-1185">Reference proteome</keyword>
<keyword evidence="1" id="KW-0812">Transmembrane</keyword>
<dbReference type="RefSeq" id="WP_116018141.1">
    <property type="nucleotide sequence ID" value="NZ_QUOT01000001.1"/>
</dbReference>
<accession>A0A3E0U6T1</accession>
<keyword evidence="1" id="KW-0472">Membrane</keyword>
<evidence type="ECO:0000256" key="1">
    <source>
        <dbReference type="SAM" id="Phobius"/>
    </source>
</evidence>
<dbReference type="Proteomes" id="UP000256899">
    <property type="component" value="Unassembled WGS sequence"/>
</dbReference>
<sequence length="102" mass="11069">MTTTTDTQVNADESLNELNQAEDNVSFSAMFSKLIAYLVILVSLFTMVKPFGALLRGVTKSNSAIETSVLYSSLSFSVLGLLLACILLQLTHIAERLNKPNA</sequence>
<protein>
    <submittedName>
        <fullName evidence="2">Uncharacterized protein</fullName>
    </submittedName>
</protein>
<name>A0A3E0U6T1_9GAMM</name>
<gene>
    <name evidence="2" type="ORF">DXX94_18385</name>
</gene>
<dbReference type="EMBL" id="QUOT01000001">
    <property type="protein sequence ID" value="REL32519.1"/>
    <property type="molecule type" value="Genomic_DNA"/>
</dbReference>